<protein>
    <submittedName>
        <fullName evidence="4">P-loop NTPase</fullName>
    </submittedName>
</protein>
<keyword evidence="1" id="KW-0547">Nucleotide-binding</keyword>
<dbReference type="EMBL" id="JALQCY010000001">
    <property type="protein sequence ID" value="MCK9792950.1"/>
    <property type="molecule type" value="Genomic_DNA"/>
</dbReference>
<dbReference type="InterPro" id="IPR027417">
    <property type="entry name" value="P-loop_NTPase"/>
</dbReference>
<evidence type="ECO:0000256" key="2">
    <source>
        <dbReference type="ARBA" id="ARBA00022840"/>
    </source>
</evidence>
<dbReference type="NCBIfam" id="TIGR03815">
    <property type="entry name" value="CpaE_hom_Actino"/>
    <property type="match status" value="1"/>
</dbReference>
<name>A0ABT0J0D7_9MICO</name>
<evidence type="ECO:0000256" key="3">
    <source>
        <dbReference type="SAM" id="MobiDB-lite"/>
    </source>
</evidence>
<dbReference type="Pfam" id="PF10609">
    <property type="entry name" value="ParA"/>
    <property type="match status" value="1"/>
</dbReference>
<feature type="compositionally biased region" description="Low complexity" evidence="3">
    <location>
        <begin position="10"/>
        <end position="20"/>
    </location>
</feature>
<dbReference type="RefSeq" id="WP_416342793.1">
    <property type="nucleotide sequence ID" value="NZ_JALQCY010000001.1"/>
</dbReference>
<dbReference type="Gene3D" id="3.40.50.300">
    <property type="entry name" value="P-loop containing nucleotide triphosphate hydrolases"/>
    <property type="match status" value="1"/>
</dbReference>
<keyword evidence="5" id="KW-1185">Reference proteome</keyword>
<evidence type="ECO:0000256" key="1">
    <source>
        <dbReference type="ARBA" id="ARBA00022741"/>
    </source>
</evidence>
<reference evidence="4 5" key="1">
    <citation type="submission" date="2022-02" db="EMBL/GenBank/DDBJ databases">
        <title>The car tank lid bacteriome: a reservoir of bacteria with potential in bioremediation of fuel.</title>
        <authorList>
            <person name="Vidal-Verdu A."/>
            <person name="Gomez-Martinez D."/>
            <person name="Latorre-Perez A."/>
            <person name="Pereto J."/>
            <person name="Porcar M."/>
        </authorList>
    </citation>
    <scope>NUCLEOTIDE SEQUENCE [LARGE SCALE GENOMIC DNA]</scope>
    <source>
        <strain evidence="4 5">4D.3</strain>
    </source>
</reference>
<dbReference type="InterPro" id="IPR022521">
    <property type="entry name" value="Rv3660c"/>
</dbReference>
<organism evidence="4 5">
    <name type="scientific">Isoptericola peretonis</name>
    <dbReference type="NCBI Taxonomy" id="2918523"/>
    <lineage>
        <taxon>Bacteria</taxon>
        <taxon>Bacillati</taxon>
        <taxon>Actinomycetota</taxon>
        <taxon>Actinomycetes</taxon>
        <taxon>Micrococcales</taxon>
        <taxon>Promicromonosporaceae</taxon>
        <taxon>Isoptericola</taxon>
    </lineage>
</organism>
<dbReference type="PANTHER" id="PTHR43384:SF11">
    <property type="entry name" value="SEPTUM SITE DETERMINING PROTEIN"/>
    <property type="match status" value="1"/>
</dbReference>
<accession>A0ABT0J0D7</accession>
<feature type="region of interest" description="Disordered" evidence="3">
    <location>
        <begin position="1"/>
        <end position="45"/>
    </location>
</feature>
<gene>
    <name evidence="4" type="ORF">M1843_04205</name>
</gene>
<proteinExistence type="predicted"/>
<evidence type="ECO:0000313" key="5">
    <source>
        <dbReference type="Proteomes" id="UP001651050"/>
    </source>
</evidence>
<dbReference type="PANTHER" id="PTHR43384">
    <property type="entry name" value="SEPTUM SITE-DETERMINING PROTEIN MIND HOMOLOG, CHLOROPLASTIC-RELATED"/>
    <property type="match status" value="1"/>
</dbReference>
<comment type="caution">
    <text evidence="4">The sequence shown here is derived from an EMBL/GenBank/DDBJ whole genome shotgun (WGS) entry which is preliminary data.</text>
</comment>
<dbReference type="InterPro" id="IPR033756">
    <property type="entry name" value="YlxH/NBP35"/>
</dbReference>
<dbReference type="SUPFAM" id="SSF52540">
    <property type="entry name" value="P-loop containing nucleoside triphosphate hydrolases"/>
    <property type="match status" value="1"/>
</dbReference>
<dbReference type="Proteomes" id="UP001651050">
    <property type="component" value="Unassembled WGS sequence"/>
</dbReference>
<sequence length="283" mass="28392">MDDAPTSTLARPAAIPSAPAAEPPVPPAQRVPWLQAGPGARAPGRDRRTIAVVGACGGAGVSTLAAALAQGLRRSGEGAVLIDLDLPGPGVDVLLGIEDEPGARWPELAAARGDVDGLGLVAALPRWRSVPVLSGTRLGPERPDDAVVVDVCTGLLRAGETVVLDLPCPGAWTAASRMLVAAADVVLLVTPCTATGVAGALAVRAALADLGATEPWLVARRPAPGRIDVATLEDALGLRVVASPRWDPRLAAATDRGDGPPVGRRTPLGRAVGALVGVLAGAP</sequence>
<keyword evidence="2" id="KW-0067">ATP-binding</keyword>
<dbReference type="InterPro" id="IPR050625">
    <property type="entry name" value="ParA/MinD_ATPase"/>
</dbReference>
<evidence type="ECO:0000313" key="4">
    <source>
        <dbReference type="EMBL" id="MCK9792950.1"/>
    </source>
</evidence>